<feature type="region of interest" description="Disordered" evidence="1">
    <location>
        <begin position="1"/>
        <end position="29"/>
    </location>
</feature>
<proteinExistence type="predicted"/>
<dbReference type="Proteomes" id="UP001501035">
    <property type="component" value="Unassembled WGS sequence"/>
</dbReference>
<evidence type="ECO:0008006" key="4">
    <source>
        <dbReference type="Google" id="ProtNLM"/>
    </source>
</evidence>
<reference evidence="3" key="1">
    <citation type="journal article" date="2019" name="Int. J. Syst. Evol. Microbiol.">
        <title>The Global Catalogue of Microorganisms (GCM) 10K type strain sequencing project: providing services to taxonomists for standard genome sequencing and annotation.</title>
        <authorList>
            <consortium name="The Broad Institute Genomics Platform"/>
            <consortium name="The Broad Institute Genome Sequencing Center for Infectious Disease"/>
            <person name="Wu L."/>
            <person name="Ma J."/>
        </authorList>
    </citation>
    <scope>NUCLEOTIDE SEQUENCE [LARGE SCALE GENOMIC DNA]</scope>
    <source>
        <strain evidence="3">JCM 14234</strain>
    </source>
</reference>
<evidence type="ECO:0000313" key="2">
    <source>
        <dbReference type="EMBL" id="GAA3039160.1"/>
    </source>
</evidence>
<accession>A0ABP6LC96</accession>
<sequence length="100" mass="11087">MLADSPSPAADRSDRTPGNRARPLPPDWGIEAQADDVEALLLRLPPEVTRVSATMRLAIQAEFGGWELKRTRLYPDGSRKVLLRRKRTRPHSAGTSTELA</sequence>
<protein>
    <recommendedName>
        <fullName evidence="4">Dihydroorotate dehydrogenase</fullName>
    </recommendedName>
</protein>
<keyword evidence="3" id="KW-1185">Reference proteome</keyword>
<name>A0ABP6LC96_9ACTN</name>
<dbReference type="EMBL" id="BAAAVS010000024">
    <property type="protein sequence ID" value="GAA3039160.1"/>
    <property type="molecule type" value="Genomic_DNA"/>
</dbReference>
<dbReference type="Pfam" id="PF18963">
    <property type="entry name" value="DUF5703"/>
    <property type="match status" value="1"/>
</dbReference>
<organism evidence="2 3">
    <name type="scientific">Gordonia defluvii</name>
    <dbReference type="NCBI Taxonomy" id="283718"/>
    <lineage>
        <taxon>Bacteria</taxon>
        <taxon>Bacillati</taxon>
        <taxon>Actinomycetota</taxon>
        <taxon>Actinomycetes</taxon>
        <taxon>Mycobacteriales</taxon>
        <taxon>Gordoniaceae</taxon>
        <taxon>Gordonia</taxon>
    </lineage>
</organism>
<evidence type="ECO:0000256" key="1">
    <source>
        <dbReference type="SAM" id="MobiDB-lite"/>
    </source>
</evidence>
<dbReference type="InterPro" id="IPR043758">
    <property type="entry name" value="DUF5703"/>
</dbReference>
<comment type="caution">
    <text evidence="2">The sequence shown here is derived from an EMBL/GenBank/DDBJ whole genome shotgun (WGS) entry which is preliminary data.</text>
</comment>
<evidence type="ECO:0000313" key="3">
    <source>
        <dbReference type="Proteomes" id="UP001501035"/>
    </source>
</evidence>
<gene>
    <name evidence="2" type="ORF">GCM10010528_19710</name>
</gene>